<dbReference type="Gene3D" id="3.40.1080.10">
    <property type="entry name" value="Glutaconate Coenzyme A-transferase"/>
    <property type="match status" value="1"/>
</dbReference>
<dbReference type="InterPro" id="IPR037171">
    <property type="entry name" value="NagB/RpiA_transferase-like"/>
</dbReference>
<dbReference type="PANTHER" id="PTHR13707">
    <property type="entry name" value="KETOACID-COENZYME A TRANSFERASE"/>
    <property type="match status" value="1"/>
</dbReference>
<dbReference type="PANTHER" id="PTHR13707:SF57">
    <property type="entry name" value="SUCCINYL-COA:3-KETOACID COENZYME A TRANSFERASE SUBUNIT B-RELATED"/>
    <property type="match status" value="1"/>
</dbReference>
<dbReference type="Proteomes" id="UP001628124">
    <property type="component" value="Unassembled WGS sequence"/>
</dbReference>
<sequence length="63" mass="6977">MPWTKEQMCKITAEELKDGSYVNVGIGIPTPVTNYIPQGMNVIFQSENGMLGMGPFPCRRGRS</sequence>
<organism evidence="1 2">
    <name type="scientific">Candidatus Rickettsia kedanie</name>
    <dbReference type="NCBI Taxonomy" id="3115352"/>
    <lineage>
        <taxon>Bacteria</taxon>
        <taxon>Pseudomonadati</taxon>
        <taxon>Pseudomonadota</taxon>
        <taxon>Alphaproteobacteria</taxon>
        <taxon>Rickettsiales</taxon>
        <taxon>Rickettsiaceae</taxon>
        <taxon>Rickettsieae</taxon>
        <taxon>Rickettsia</taxon>
        <taxon>spotted fever group</taxon>
    </lineage>
</organism>
<comment type="caution">
    <text evidence="1">The sequence shown here is derived from an EMBL/GenBank/DDBJ whole genome shotgun (WGS) entry which is preliminary data.</text>
</comment>
<accession>A0ABP9TX75</accession>
<dbReference type="SUPFAM" id="SSF100950">
    <property type="entry name" value="NagB/RpiA/CoA transferase-like"/>
    <property type="match status" value="1"/>
</dbReference>
<proteinExistence type="predicted"/>
<keyword evidence="2" id="KW-1185">Reference proteome</keyword>
<dbReference type="InterPro" id="IPR004165">
    <property type="entry name" value="CoA_trans_fam_I"/>
</dbReference>
<gene>
    <name evidence="1" type="ORF">KNCP2_09650</name>
</gene>
<reference evidence="1 2" key="1">
    <citation type="journal article" date="2024" name="Microbiol. Immunol.">
        <title>Discovery of a novel spotted fever group Rickettsia, 'Candidatus Rickettsia kedanie,' in unfed larval chigger mites, Leptotrombidium scutellare.</title>
        <authorList>
            <person name="Ogawa M."/>
            <person name="Matsutani M."/>
            <person name="Katayama T."/>
            <person name="Takada N."/>
            <person name="Noda S."/>
            <person name="Takahashi M."/>
            <person name="Kageyama D."/>
            <person name="Hanaoka N."/>
            <person name="Ebihara H."/>
        </authorList>
    </citation>
    <scope>NUCLEOTIDE SEQUENCE [LARGE SCALE GENOMIC DNA]</scope>
    <source>
        <strain evidence="1 2">KNCP2-13</strain>
    </source>
</reference>
<dbReference type="EMBL" id="BAABMM010000034">
    <property type="protein sequence ID" value="GAA5252677.1"/>
    <property type="molecule type" value="Genomic_DNA"/>
</dbReference>
<evidence type="ECO:0000313" key="2">
    <source>
        <dbReference type="Proteomes" id="UP001628124"/>
    </source>
</evidence>
<protein>
    <recommendedName>
        <fullName evidence="3">Succinyl-CoA:3-ketoacid-coenzyme A transferase subunit B</fullName>
    </recommendedName>
</protein>
<name>A0ABP9TX75_9RICK</name>
<dbReference type="Pfam" id="PF01144">
    <property type="entry name" value="CoA_trans"/>
    <property type="match status" value="1"/>
</dbReference>
<evidence type="ECO:0008006" key="3">
    <source>
        <dbReference type="Google" id="ProtNLM"/>
    </source>
</evidence>
<evidence type="ECO:0000313" key="1">
    <source>
        <dbReference type="EMBL" id="GAA5252677.1"/>
    </source>
</evidence>